<gene>
    <name evidence="2" type="ORF">B0I36DRAFT_365409</name>
</gene>
<dbReference type="Proteomes" id="UP000756346">
    <property type="component" value="Unassembled WGS sequence"/>
</dbReference>
<dbReference type="EMBL" id="JAGTJQ010000008">
    <property type="protein sequence ID" value="KAH7025738.1"/>
    <property type="molecule type" value="Genomic_DNA"/>
</dbReference>
<protein>
    <submittedName>
        <fullName evidence="2">Uncharacterized protein</fullName>
    </submittedName>
</protein>
<evidence type="ECO:0000313" key="3">
    <source>
        <dbReference type="Proteomes" id="UP000756346"/>
    </source>
</evidence>
<feature type="transmembrane region" description="Helical" evidence="1">
    <location>
        <begin position="21"/>
        <end position="48"/>
    </location>
</feature>
<organism evidence="2 3">
    <name type="scientific">Microdochium trichocladiopsis</name>
    <dbReference type="NCBI Taxonomy" id="1682393"/>
    <lineage>
        <taxon>Eukaryota</taxon>
        <taxon>Fungi</taxon>
        <taxon>Dikarya</taxon>
        <taxon>Ascomycota</taxon>
        <taxon>Pezizomycotina</taxon>
        <taxon>Sordariomycetes</taxon>
        <taxon>Xylariomycetidae</taxon>
        <taxon>Xylariales</taxon>
        <taxon>Microdochiaceae</taxon>
        <taxon>Microdochium</taxon>
    </lineage>
</organism>
<dbReference type="RefSeq" id="XP_046008955.1">
    <property type="nucleotide sequence ID" value="XM_046159129.1"/>
</dbReference>
<dbReference type="PANTHER" id="PTHR28297:SF1">
    <property type="entry name" value="FUNGAL PROTEIN"/>
    <property type="match status" value="1"/>
</dbReference>
<dbReference type="AlphaFoldDB" id="A0A9P9BLY9"/>
<feature type="transmembrane region" description="Helical" evidence="1">
    <location>
        <begin position="193"/>
        <end position="214"/>
    </location>
</feature>
<accession>A0A9P9BLY9</accession>
<evidence type="ECO:0000313" key="2">
    <source>
        <dbReference type="EMBL" id="KAH7025738.1"/>
    </source>
</evidence>
<reference evidence="2" key="1">
    <citation type="journal article" date="2021" name="Nat. Commun.">
        <title>Genetic determinants of endophytism in the Arabidopsis root mycobiome.</title>
        <authorList>
            <person name="Mesny F."/>
            <person name="Miyauchi S."/>
            <person name="Thiergart T."/>
            <person name="Pickel B."/>
            <person name="Atanasova L."/>
            <person name="Karlsson M."/>
            <person name="Huettel B."/>
            <person name="Barry K.W."/>
            <person name="Haridas S."/>
            <person name="Chen C."/>
            <person name="Bauer D."/>
            <person name="Andreopoulos W."/>
            <person name="Pangilinan J."/>
            <person name="LaButti K."/>
            <person name="Riley R."/>
            <person name="Lipzen A."/>
            <person name="Clum A."/>
            <person name="Drula E."/>
            <person name="Henrissat B."/>
            <person name="Kohler A."/>
            <person name="Grigoriev I.V."/>
            <person name="Martin F.M."/>
            <person name="Hacquard S."/>
        </authorList>
    </citation>
    <scope>NUCLEOTIDE SEQUENCE</scope>
    <source>
        <strain evidence="2">MPI-CAGE-CH-0230</strain>
    </source>
</reference>
<name>A0A9P9BLY9_9PEZI</name>
<keyword evidence="1" id="KW-1133">Transmembrane helix</keyword>
<dbReference type="GeneID" id="70188675"/>
<feature type="transmembrane region" description="Helical" evidence="1">
    <location>
        <begin position="68"/>
        <end position="87"/>
    </location>
</feature>
<keyword evidence="1" id="KW-0812">Transmembrane</keyword>
<dbReference type="PANTHER" id="PTHR28297">
    <property type="entry name" value="FUNGAL PROTEIN"/>
    <property type="match status" value="1"/>
</dbReference>
<sequence length="248" mass="27310">MGIFGGGGPRDPTEKLSVHQLLYIFVINGLGGFIISGGINFAVAYGMYARTTEPIWLFQLPTTLLGDAGVTTILQSIITWLITVLMVNGDLRSGGVAPIGFVKQPKNRLIRWFMFLDPEDSAPVTKVETGKEEGCLSVLVSRFSFIRDQALRGFIFSIPFFAVMVGPTVGILISHGTRSGGDFVYPQIWTPQIFKLLYGGILGLFMSPLYVLFWTVRCGWAMQRGETHYGETWRTLETESLVQASGAV</sequence>
<keyword evidence="1" id="KW-0472">Membrane</keyword>
<dbReference type="Pfam" id="PF10445">
    <property type="entry name" value="DUF2456"/>
    <property type="match status" value="1"/>
</dbReference>
<keyword evidence="3" id="KW-1185">Reference proteome</keyword>
<dbReference type="InterPro" id="IPR018852">
    <property type="entry name" value="DUF2456"/>
</dbReference>
<proteinExistence type="predicted"/>
<evidence type="ECO:0000256" key="1">
    <source>
        <dbReference type="SAM" id="Phobius"/>
    </source>
</evidence>
<feature type="transmembrane region" description="Helical" evidence="1">
    <location>
        <begin position="151"/>
        <end position="173"/>
    </location>
</feature>
<dbReference type="OrthoDB" id="15595at2759"/>
<comment type="caution">
    <text evidence="2">The sequence shown here is derived from an EMBL/GenBank/DDBJ whole genome shotgun (WGS) entry which is preliminary data.</text>
</comment>